<feature type="transmembrane region" description="Helical" evidence="1">
    <location>
        <begin position="244"/>
        <end position="268"/>
    </location>
</feature>
<dbReference type="EMBL" id="CP022046">
    <property type="protein sequence ID" value="ASE33325.1"/>
    <property type="molecule type" value="Genomic_DNA"/>
</dbReference>
<keyword evidence="1" id="KW-1133">Transmembrane helix</keyword>
<sequence>MFKFQLDYYRNGQGFHLKTILFSILASIVMILIMLIPGVLFLIGGVSLASSQDFSGEPSGGGLAIFFVTMVLGFLLTLGLYIFVLIPLAYGMIKYYKDTDLGIGPNFSDLFMFLRKGNYVKTLKLTIIIGVISVAMYIAIYIVVLVVELIFFAIFGTSMAIMQPSGSSEAFGAMSISFVIIMLFMILVLFAVFIPLYYLVIFIMNTVLVHIDQRSLPTLTKFSIGWNITSKGPNNAWKLLFSNLLYVVVAYIVLAIVGIIVAVVVSFMPAVLQVIFAVLGYIVYFIFMFIVSYFIYGSVMNFYHKNKNALYPPNNSNPN</sequence>
<feature type="transmembrane region" description="Helical" evidence="1">
    <location>
        <begin position="125"/>
        <end position="155"/>
    </location>
</feature>
<dbReference type="KEGG" id="sscu:CEP64_01550"/>
<proteinExistence type="predicted"/>
<keyword evidence="1" id="KW-0472">Membrane</keyword>
<feature type="transmembrane region" description="Helical" evidence="1">
    <location>
        <begin position="20"/>
        <end position="43"/>
    </location>
</feature>
<dbReference type="RefSeq" id="WP_088592187.1">
    <property type="nucleotide sequence ID" value="NZ_CP022046.2"/>
</dbReference>
<accession>A0AAI8DDY7</accession>
<feature type="transmembrane region" description="Helical" evidence="1">
    <location>
        <begin position="274"/>
        <end position="296"/>
    </location>
</feature>
<evidence type="ECO:0000313" key="3">
    <source>
        <dbReference type="Proteomes" id="UP000197058"/>
    </source>
</evidence>
<protein>
    <recommendedName>
        <fullName evidence="4">DUF4013 domain-containing protein</fullName>
    </recommendedName>
</protein>
<gene>
    <name evidence="2" type="ORF">CEP64_01550</name>
</gene>
<organism evidence="2 3">
    <name type="scientific">Mammaliicoccus sciuri</name>
    <name type="common">Staphylococcus sciuri</name>
    <dbReference type="NCBI Taxonomy" id="1296"/>
    <lineage>
        <taxon>Bacteria</taxon>
        <taxon>Bacillati</taxon>
        <taxon>Bacillota</taxon>
        <taxon>Bacilli</taxon>
        <taxon>Bacillales</taxon>
        <taxon>Staphylococcaceae</taxon>
        <taxon>Mammaliicoccus</taxon>
    </lineage>
</organism>
<feature type="transmembrane region" description="Helical" evidence="1">
    <location>
        <begin position="175"/>
        <end position="204"/>
    </location>
</feature>
<keyword evidence="1" id="KW-0812">Transmembrane</keyword>
<evidence type="ECO:0000313" key="2">
    <source>
        <dbReference type="EMBL" id="ASE33325.1"/>
    </source>
</evidence>
<reference evidence="3" key="1">
    <citation type="submission" date="2017-06" db="EMBL/GenBank/DDBJ databases">
        <title>FDA dAtabase for Regulatory Grade micrObial Sequences (FDA-ARGOS): Supporting development and validation of Infectious Disease Dx tests.</title>
        <authorList>
            <person name="Goldberg B."/>
            <person name="Campos J."/>
            <person name="Tallon L."/>
            <person name="Sadzewicz L."/>
            <person name="Sengamalay N."/>
            <person name="Ott S."/>
            <person name="Godinez A."/>
            <person name="Nagaraj S."/>
            <person name="Vavikolanu K."/>
            <person name="Nadendla S."/>
            <person name="George J."/>
            <person name="Geyer C."/>
            <person name="Sichtig H."/>
        </authorList>
    </citation>
    <scope>NUCLEOTIDE SEQUENCE [LARGE SCALE GENOMIC DNA]</scope>
    <source>
        <strain evidence="3">FDAARGOS_285</strain>
    </source>
</reference>
<name>A0AAI8DDY7_MAMSC</name>
<evidence type="ECO:0008006" key="4">
    <source>
        <dbReference type="Google" id="ProtNLM"/>
    </source>
</evidence>
<dbReference type="Proteomes" id="UP000197058">
    <property type="component" value="Chromosome"/>
</dbReference>
<dbReference type="AlphaFoldDB" id="A0AAI8DDY7"/>
<evidence type="ECO:0000256" key="1">
    <source>
        <dbReference type="SAM" id="Phobius"/>
    </source>
</evidence>
<feature type="transmembrane region" description="Helical" evidence="1">
    <location>
        <begin position="63"/>
        <end position="90"/>
    </location>
</feature>